<keyword evidence="7" id="KW-1185">Reference proteome</keyword>
<dbReference type="Gene3D" id="1.10.530.10">
    <property type="match status" value="1"/>
</dbReference>
<gene>
    <name evidence="6" type="ORF">AB0T83_03645</name>
</gene>
<evidence type="ECO:0000313" key="7">
    <source>
        <dbReference type="Proteomes" id="UP001553161"/>
    </source>
</evidence>
<keyword evidence="4" id="KW-0732">Signal</keyword>
<dbReference type="PANTHER" id="PTHR37423:SF2">
    <property type="entry name" value="MEMBRANE-BOUND LYTIC MUREIN TRANSGLYCOSYLASE C"/>
    <property type="match status" value="1"/>
</dbReference>
<dbReference type="PANTHER" id="PTHR37423">
    <property type="entry name" value="SOLUBLE LYTIC MUREIN TRANSGLYCOSYLASE-RELATED"/>
    <property type="match status" value="1"/>
</dbReference>
<sequence>MARRFPKDRDRARRCGRLWPLALAGWLAASGAGAQPLPRPAGTGDEPVATARPQVRPEIGGVLVTEDGSNTSTVTGAATATDPPPVAGDDTAPEPETGIAPATDPEQVTPPLPRPDVPEVTPAAPRRLITALPMTARPTERPDLSLPPPRPRPLQRMDPSCTADGRLCIRLPSYAPDLCRVIEAAAAREELDAHFLARLLWQESRFSSRAVSPAGAQGIAQFIPSTADLRDLEDPFDPASAVEASAAYLKDLEQRFGNLGLAAAAYNGGENRLRRYLAGESGLPGETRAYVVTITGQPIEIWIAPDAPPPPARPTRLPRFAAPFGPSFHDACLALATQQAPPSQIIAPDAAPWLAIFAAHPRKDMARRRGNVVYHANESLFAGTRMAVAEHRLPGSTRPFHAAQVGLTTRQAAQSLCTRLRSQGVGCMVRAQ</sequence>
<dbReference type="Pfam" id="PF01464">
    <property type="entry name" value="SLT"/>
    <property type="match status" value="1"/>
</dbReference>
<dbReference type="Proteomes" id="UP001553161">
    <property type="component" value="Unassembled WGS sequence"/>
</dbReference>
<comment type="similarity">
    <text evidence="2">Belongs to the virb1 family.</text>
</comment>
<feature type="region of interest" description="Disordered" evidence="3">
    <location>
        <begin position="32"/>
        <end position="159"/>
    </location>
</feature>
<protein>
    <submittedName>
        <fullName evidence="6">Transglycosylase SLT domain-containing protein</fullName>
    </submittedName>
</protein>
<accession>A0ABV3L2Y6</accession>
<evidence type="ECO:0000256" key="2">
    <source>
        <dbReference type="ARBA" id="ARBA00009387"/>
    </source>
</evidence>
<feature type="compositionally biased region" description="Polar residues" evidence="3">
    <location>
        <begin position="67"/>
        <end position="78"/>
    </location>
</feature>
<reference evidence="6 7" key="1">
    <citation type="submission" date="2024-07" db="EMBL/GenBank/DDBJ databases">
        <authorList>
            <person name="Kang M."/>
        </authorList>
    </citation>
    <scope>NUCLEOTIDE SEQUENCE [LARGE SCALE GENOMIC DNA]</scope>
    <source>
        <strain evidence="6 7">DFM31</strain>
    </source>
</reference>
<feature type="chain" id="PRO_5046318573" evidence="4">
    <location>
        <begin position="35"/>
        <end position="432"/>
    </location>
</feature>
<evidence type="ECO:0000256" key="1">
    <source>
        <dbReference type="ARBA" id="ARBA00007734"/>
    </source>
</evidence>
<dbReference type="InterPro" id="IPR008258">
    <property type="entry name" value="Transglycosylase_SLT_dom_1"/>
</dbReference>
<comment type="caution">
    <text evidence="6">The sequence shown here is derived from an EMBL/GenBank/DDBJ whole genome shotgun (WGS) entry which is preliminary data.</text>
</comment>
<comment type="similarity">
    <text evidence="1">Belongs to the transglycosylase Slt family.</text>
</comment>
<evidence type="ECO:0000259" key="5">
    <source>
        <dbReference type="Pfam" id="PF01464"/>
    </source>
</evidence>
<name>A0ABV3L2Y6_9RHOB</name>
<dbReference type="EMBL" id="JBFBVU010000003">
    <property type="protein sequence ID" value="MEV8465873.1"/>
    <property type="molecule type" value="Genomic_DNA"/>
</dbReference>
<evidence type="ECO:0000256" key="4">
    <source>
        <dbReference type="SAM" id="SignalP"/>
    </source>
</evidence>
<organism evidence="6 7">
    <name type="scientific">Meridianimarinicoccus marinus</name>
    <dbReference type="NCBI Taxonomy" id="3231483"/>
    <lineage>
        <taxon>Bacteria</taxon>
        <taxon>Pseudomonadati</taxon>
        <taxon>Pseudomonadota</taxon>
        <taxon>Alphaproteobacteria</taxon>
        <taxon>Rhodobacterales</taxon>
        <taxon>Paracoccaceae</taxon>
        <taxon>Meridianimarinicoccus</taxon>
    </lineage>
</organism>
<dbReference type="RefSeq" id="WP_366191657.1">
    <property type="nucleotide sequence ID" value="NZ_JBFBVU010000003.1"/>
</dbReference>
<dbReference type="CDD" id="cd00254">
    <property type="entry name" value="LT-like"/>
    <property type="match status" value="1"/>
</dbReference>
<dbReference type="InterPro" id="IPR023346">
    <property type="entry name" value="Lysozyme-like_dom_sf"/>
</dbReference>
<proteinExistence type="inferred from homology"/>
<feature type="domain" description="Transglycosylase SLT" evidence="5">
    <location>
        <begin position="181"/>
        <end position="280"/>
    </location>
</feature>
<feature type="signal peptide" evidence="4">
    <location>
        <begin position="1"/>
        <end position="34"/>
    </location>
</feature>
<dbReference type="SUPFAM" id="SSF53955">
    <property type="entry name" value="Lysozyme-like"/>
    <property type="match status" value="1"/>
</dbReference>
<evidence type="ECO:0000313" key="6">
    <source>
        <dbReference type="EMBL" id="MEV8465873.1"/>
    </source>
</evidence>
<evidence type="ECO:0000256" key="3">
    <source>
        <dbReference type="SAM" id="MobiDB-lite"/>
    </source>
</evidence>